<evidence type="ECO:0000313" key="3">
    <source>
        <dbReference type="Proteomes" id="UP000003175"/>
    </source>
</evidence>
<comment type="caution">
    <text evidence="2">The sequence shown here is derived from an EMBL/GenBank/DDBJ whole genome shotgun (WGS) entry which is preliminary data.</text>
</comment>
<accession>A0ABP2MQF9</accession>
<keyword evidence="3" id="KW-1185">Reference proteome</keyword>
<protein>
    <submittedName>
        <fullName evidence="2">Uncharacterized protein</fullName>
    </submittedName>
</protein>
<evidence type="ECO:0000313" key="2">
    <source>
        <dbReference type="EMBL" id="EHG24992.1"/>
    </source>
</evidence>
<dbReference type="EMBL" id="ADGH01000008">
    <property type="protein sequence ID" value="EHG24992.1"/>
    <property type="molecule type" value="Genomic_DNA"/>
</dbReference>
<dbReference type="Proteomes" id="UP000003175">
    <property type="component" value="Unassembled WGS sequence"/>
</dbReference>
<proteinExistence type="predicted"/>
<dbReference type="RefSeq" id="WP_006696332.1">
    <property type="nucleotide sequence ID" value="NZ_JH376858.1"/>
</dbReference>
<feature type="region of interest" description="Disordered" evidence="1">
    <location>
        <begin position="44"/>
        <end position="67"/>
    </location>
</feature>
<organism evidence="2 3">
    <name type="scientific">Selenomonas noxia F0398</name>
    <dbReference type="NCBI Taxonomy" id="702437"/>
    <lineage>
        <taxon>Bacteria</taxon>
        <taxon>Bacillati</taxon>
        <taxon>Bacillota</taxon>
        <taxon>Negativicutes</taxon>
        <taxon>Selenomonadales</taxon>
        <taxon>Selenomonadaceae</taxon>
        <taxon>Selenomonas</taxon>
    </lineage>
</organism>
<reference evidence="2 3" key="1">
    <citation type="submission" date="2011-08" db="EMBL/GenBank/DDBJ databases">
        <title>The Genome Sequence of Selenomonas noxia F0398.</title>
        <authorList>
            <consortium name="The Broad Institute Genome Sequencing Platform"/>
            <person name="Earl A."/>
            <person name="Ward D."/>
            <person name="Feldgarden M."/>
            <person name="Gevers D."/>
            <person name="Izard J."/>
            <person name="Ganesan A."/>
            <person name="Blanton J.M."/>
            <person name="Baranova O.V."/>
            <person name="Tanner A.C."/>
            <person name="Dewhirst F.E."/>
            <person name="Young S.K."/>
            <person name="Zeng Q."/>
            <person name="Gargeya S."/>
            <person name="Fitzgerald M."/>
            <person name="Haas B."/>
            <person name="Abouelleil A."/>
            <person name="Alvarado L."/>
            <person name="Arachchi H.M."/>
            <person name="Berlin A."/>
            <person name="Brown A."/>
            <person name="Chapman S.B."/>
            <person name="Chen Z."/>
            <person name="Dunbar C."/>
            <person name="Freedman E."/>
            <person name="Gearin G."/>
            <person name="Gellesch M."/>
            <person name="Goldberg J."/>
            <person name="Griggs A."/>
            <person name="Gujja S."/>
            <person name="Heiman D."/>
            <person name="Howarth C."/>
            <person name="Larson L."/>
            <person name="Lui A."/>
            <person name="MacDonald P.J.P."/>
            <person name="Montmayeur A."/>
            <person name="Murphy C."/>
            <person name="Neiman D."/>
            <person name="Pearson M."/>
            <person name="Priest M."/>
            <person name="Roberts A."/>
            <person name="Saif S."/>
            <person name="Shea T."/>
            <person name="Shenoy N."/>
            <person name="Sisk P."/>
            <person name="Stolte C."/>
            <person name="Sykes S."/>
            <person name="Wortman J."/>
            <person name="Nusbaum C."/>
            <person name="Birren B."/>
        </authorList>
    </citation>
    <scope>NUCLEOTIDE SEQUENCE [LARGE SCALE GENOMIC DNA]</scope>
    <source>
        <strain evidence="2 3">F0398</strain>
    </source>
</reference>
<gene>
    <name evidence="2" type="ORF">HMPREF9432_01022</name>
</gene>
<evidence type="ECO:0000256" key="1">
    <source>
        <dbReference type="SAM" id="MobiDB-lite"/>
    </source>
</evidence>
<sequence>MGTDELTRIHELAKRVTLLEKMVLRQQSRIDELVQSIERAADNKNRPLSMRADATQSAGDRAAEENTTAVRAVPSVSDLLDEEMKHELTHAYTASPVQQQEPPWDRAASAMERAAGSYARATGGKEPMQSDRAKQNEAARRKIAEETLEQIPVHELRERTPAERASDYMRDYNALYDVPGTMFQKKRAQDDFIKLYEVLGLRCTNMQLRLSRPELEPRFVAVTPTRDADFWGMPLGNNLFAVVPNPFLVYGEEMHMAGGMREAFNSNYRAGNTYGRFTVKETATFQFGTIGKVFKKGQLEVEI</sequence>
<name>A0ABP2MQF9_9FIRM</name>